<dbReference type="SUPFAM" id="SSF49599">
    <property type="entry name" value="TRAF domain-like"/>
    <property type="match status" value="2"/>
</dbReference>
<dbReference type="InterPro" id="IPR045005">
    <property type="entry name" value="BPM1-6"/>
</dbReference>
<dbReference type="Gene3D" id="3.30.710.10">
    <property type="entry name" value="Potassium Channel Kv1.1, Chain A"/>
    <property type="match status" value="2"/>
</dbReference>
<dbReference type="Pfam" id="PF00651">
    <property type="entry name" value="BTB"/>
    <property type="match status" value="2"/>
</dbReference>
<evidence type="ECO:0000313" key="6">
    <source>
        <dbReference type="Proteomes" id="UP001341281"/>
    </source>
</evidence>
<dbReference type="Pfam" id="PF24570">
    <property type="entry name" value="BACK_BPM_SPOP"/>
    <property type="match status" value="1"/>
</dbReference>
<dbReference type="PROSITE" id="PS50097">
    <property type="entry name" value="BTB"/>
    <property type="match status" value="2"/>
</dbReference>
<sequence>MGQGHSNLTEAVRSAHLFKIDGYCTTSAMSTSHYIKSRWDVDGHEWEVRFYPRYDKSFDHWIAMKLLLLSEPQRSNLTANLSCQLDHPRRLLDRRSIIEKSVSRVFQSRNDCSSEVLLIKTRDVPSSGYLVDDSVTVLCTITVLKELPDVVVPASIPELDLPPTDLHQHLGELLKGQRGGDVVLELDAGESFLAHKTILAARSPVFMAEFFGQVDEGSSRCVKVEGVEAAVFKVLLHFIYTDMAPELDEESEAAVAMAQRLLPVADRYGLDRLKLICESKLSGAIGVETVVTTLALAEKHNCALLKAKCVEFIAKSPRTLDAVLASDDEFMLFVHPTIEGSLSQPASSRRLIHTSKLSGQMKSNVHNLNAVKTHSFYCYISPRYHLQEQGRANQKPRDYKELFTSWTVQNHIERAIGTYQLLAVFYTTSYAYTMEIWCGQITAMWRLIQTRLLICQMETTIIMVIYKHSITIEKLGIKSASTMEHGRTNLTEAMRSVQLLKIDGFCTAKSMPSIKSRWNVEGHEWEVRFCPAHYDYYSREEWVALSLCLLSEPQRNNLRATLSCRLVDPRRHLDPSAEKSSVSRSRRMVIWCVILVKTRDVPSSGYLVNDSLTVECTITVLKDMPDLVVPAPAASSTEAPLPLPPMDLQRHFSKLLQCQRGTDVTFALDSGERFVAHKAILAARSPVFMA</sequence>
<dbReference type="SUPFAM" id="SSF54695">
    <property type="entry name" value="POZ domain"/>
    <property type="match status" value="2"/>
</dbReference>
<dbReference type="InterPro" id="IPR011333">
    <property type="entry name" value="SKP1/BTB/POZ_sf"/>
</dbReference>
<evidence type="ECO:0000259" key="3">
    <source>
        <dbReference type="PROSITE" id="PS50097"/>
    </source>
</evidence>
<dbReference type="InterPro" id="IPR008974">
    <property type="entry name" value="TRAF-like"/>
</dbReference>
<name>A0AAQ3TSY6_PASNO</name>
<evidence type="ECO:0000259" key="4">
    <source>
        <dbReference type="PROSITE" id="PS50144"/>
    </source>
</evidence>
<dbReference type="SMART" id="SM00225">
    <property type="entry name" value="BTB"/>
    <property type="match status" value="1"/>
</dbReference>
<protein>
    <recommendedName>
        <fullName evidence="7">BTB/POZ domain-containing protein</fullName>
    </recommendedName>
</protein>
<dbReference type="InterPro" id="IPR002083">
    <property type="entry name" value="MATH/TRAF_dom"/>
</dbReference>
<comment type="similarity">
    <text evidence="2">Belongs to the Tdpoz family.</text>
</comment>
<dbReference type="Gene3D" id="2.60.210.10">
    <property type="entry name" value="Apoptosis, Tumor Necrosis Factor Receptor Associated Protein 2, Chain A"/>
    <property type="match status" value="2"/>
</dbReference>
<feature type="domain" description="BTB" evidence="3">
    <location>
        <begin position="180"/>
        <end position="242"/>
    </location>
</feature>
<dbReference type="Proteomes" id="UP001341281">
    <property type="component" value="Chromosome 06"/>
</dbReference>
<feature type="domain" description="MATH" evidence="4">
    <location>
        <begin position="13"/>
        <end position="141"/>
    </location>
</feature>
<gene>
    <name evidence="5" type="ORF">U9M48_026642</name>
</gene>
<dbReference type="PANTHER" id="PTHR26379:SF180">
    <property type="entry name" value="TRAF TRANSCRIPTION FACTOR"/>
    <property type="match status" value="1"/>
</dbReference>
<keyword evidence="6" id="KW-1185">Reference proteome</keyword>
<dbReference type="AlphaFoldDB" id="A0AAQ3TSY6"/>
<dbReference type="InterPro" id="IPR056423">
    <property type="entry name" value="BACK_BPM_SPOP"/>
</dbReference>
<dbReference type="PROSITE" id="PS50144">
    <property type="entry name" value="MATH"/>
    <property type="match status" value="1"/>
</dbReference>
<dbReference type="Gene3D" id="6.10.250.3030">
    <property type="match status" value="1"/>
</dbReference>
<evidence type="ECO:0000313" key="5">
    <source>
        <dbReference type="EMBL" id="WVZ79013.1"/>
    </source>
</evidence>
<evidence type="ECO:0000256" key="1">
    <source>
        <dbReference type="ARBA" id="ARBA00004906"/>
    </source>
</evidence>
<feature type="domain" description="BTB" evidence="3">
    <location>
        <begin position="662"/>
        <end position="690"/>
    </location>
</feature>
<organism evidence="5 6">
    <name type="scientific">Paspalum notatum var. saurae</name>
    <dbReference type="NCBI Taxonomy" id="547442"/>
    <lineage>
        <taxon>Eukaryota</taxon>
        <taxon>Viridiplantae</taxon>
        <taxon>Streptophyta</taxon>
        <taxon>Embryophyta</taxon>
        <taxon>Tracheophyta</taxon>
        <taxon>Spermatophyta</taxon>
        <taxon>Magnoliopsida</taxon>
        <taxon>Liliopsida</taxon>
        <taxon>Poales</taxon>
        <taxon>Poaceae</taxon>
        <taxon>PACMAD clade</taxon>
        <taxon>Panicoideae</taxon>
        <taxon>Andropogonodae</taxon>
        <taxon>Paspaleae</taxon>
        <taxon>Paspalinae</taxon>
        <taxon>Paspalum</taxon>
    </lineage>
</organism>
<dbReference type="CDD" id="cd00121">
    <property type="entry name" value="MATH"/>
    <property type="match status" value="2"/>
</dbReference>
<reference evidence="5 6" key="1">
    <citation type="submission" date="2024-02" db="EMBL/GenBank/DDBJ databases">
        <title>High-quality chromosome-scale genome assembly of Pensacola bahiagrass (Paspalum notatum Flugge var. saurae).</title>
        <authorList>
            <person name="Vega J.M."/>
            <person name="Podio M."/>
            <person name="Orjuela J."/>
            <person name="Siena L.A."/>
            <person name="Pessino S.C."/>
            <person name="Combes M.C."/>
            <person name="Mariac C."/>
            <person name="Albertini E."/>
            <person name="Pupilli F."/>
            <person name="Ortiz J.P.A."/>
            <person name="Leblanc O."/>
        </authorList>
    </citation>
    <scope>NUCLEOTIDE SEQUENCE [LARGE SCALE GENOMIC DNA]</scope>
    <source>
        <strain evidence="5">R1</strain>
        <tissue evidence="5">Leaf</tissue>
    </source>
</reference>
<dbReference type="EMBL" id="CP144750">
    <property type="protein sequence ID" value="WVZ79013.1"/>
    <property type="molecule type" value="Genomic_DNA"/>
</dbReference>
<accession>A0AAQ3TSY6</accession>
<dbReference type="GO" id="GO:0016567">
    <property type="term" value="P:protein ubiquitination"/>
    <property type="evidence" value="ECO:0007669"/>
    <property type="project" value="InterPro"/>
</dbReference>
<dbReference type="PANTHER" id="PTHR26379">
    <property type="entry name" value="BTB/POZ AND MATH DOMAIN-CONTAINING PROTEIN 1"/>
    <property type="match status" value="1"/>
</dbReference>
<comment type="pathway">
    <text evidence="1">Protein modification; protein ubiquitination.</text>
</comment>
<dbReference type="InterPro" id="IPR000210">
    <property type="entry name" value="BTB/POZ_dom"/>
</dbReference>
<evidence type="ECO:0008006" key="7">
    <source>
        <dbReference type="Google" id="ProtNLM"/>
    </source>
</evidence>
<proteinExistence type="inferred from homology"/>
<evidence type="ECO:0000256" key="2">
    <source>
        <dbReference type="ARBA" id="ARBA00010846"/>
    </source>
</evidence>